<dbReference type="Proteomes" id="UP001501586">
    <property type="component" value="Unassembled WGS sequence"/>
</dbReference>
<comment type="caution">
    <text evidence="4">The sequence shown here is derived from an EMBL/GenBank/DDBJ whole genome shotgun (WGS) entry which is preliminary data.</text>
</comment>
<dbReference type="PRINTS" id="PR00081">
    <property type="entry name" value="GDHRDH"/>
</dbReference>
<reference evidence="5" key="1">
    <citation type="journal article" date="2019" name="Int. J. Syst. Evol. Microbiol.">
        <title>The Global Catalogue of Microorganisms (GCM) 10K type strain sequencing project: providing services to taxonomists for standard genome sequencing and annotation.</title>
        <authorList>
            <consortium name="The Broad Institute Genomics Platform"/>
            <consortium name="The Broad Institute Genome Sequencing Center for Infectious Disease"/>
            <person name="Wu L."/>
            <person name="Ma J."/>
        </authorList>
    </citation>
    <scope>NUCLEOTIDE SEQUENCE [LARGE SCALE GENOMIC DNA]</scope>
    <source>
        <strain evidence="5">JCM 17458</strain>
    </source>
</reference>
<accession>A0ABP8ELT8</accession>
<evidence type="ECO:0000256" key="1">
    <source>
        <dbReference type="ARBA" id="ARBA00006484"/>
    </source>
</evidence>
<keyword evidence="2" id="KW-0560">Oxidoreductase</keyword>
<dbReference type="PANTHER" id="PTHR43943">
    <property type="entry name" value="DEHYDROGENASE/REDUCTASE (SDR FAMILY) MEMBER 4"/>
    <property type="match status" value="1"/>
</dbReference>
<feature type="domain" description="Ketoreductase" evidence="3">
    <location>
        <begin position="8"/>
        <end position="161"/>
    </location>
</feature>
<dbReference type="InterPro" id="IPR002347">
    <property type="entry name" value="SDR_fam"/>
</dbReference>
<evidence type="ECO:0000256" key="2">
    <source>
        <dbReference type="ARBA" id="ARBA00023002"/>
    </source>
</evidence>
<dbReference type="PANTHER" id="PTHR43943:SF17">
    <property type="entry name" value="3-PHENYLPROPIONATE-DIHYDRODIOL_CINNAMIC ACID-DIHYDRODIOL DEHYDROGENASE"/>
    <property type="match status" value="1"/>
</dbReference>
<organism evidence="4 5">
    <name type="scientific">Brevibacterium daeguense</name>
    <dbReference type="NCBI Taxonomy" id="909936"/>
    <lineage>
        <taxon>Bacteria</taxon>
        <taxon>Bacillati</taxon>
        <taxon>Actinomycetota</taxon>
        <taxon>Actinomycetes</taxon>
        <taxon>Micrococcales</taxon>
        <taxon>Brevibacteriaceae</taxon>
        <taxon>Brevibacterium</taxon>
    </lineage>
</organism>
<dbReference type="Gene3D" id="3.40.50.720">
    <property type="entry name" value="NAD(P)-binding Rossmann-like Domain"/>
    <property type="match status" value="1"/>
</dbReference>
<gene>
    <name evidence="4" type="ORF">GCM10022261_24210</name>
</gene>
<evidence type="ECO:0000259" key="3">
    <source>
        <dbReference type="SMART" id="SM00822"/>
    </source>
</evidence>
<dbReference type="SMART" id="SM00822">
    <property type="entry name" value="PKS_KR"/>
    <property type="match status" value="1"/>
</dbReference>
<dbReference type="EMBL" id="BAABAZ010000006">
    <property type="protein sequence ID" value="GAA4284890.1"/>
    <property type="molecule type" value="Genomic_DNA"/>
</dbReference>
<dbReference type="Pfam" id="PF13561">
    <property type="entry name" value="adh_short_C2"/>
    <property type="match status" value="1"/>
</dbReference>
<sequence>MDIAVVNTTFIITGGTSGVGLATAKALISEGARVLVSSRSRDRVDEATAELGDGSHGIAVDNADPAAPHKLFDAAARTFPDSPVRGLFISVGGPEKGKFFETTEQQWRDAVDSVLLGTLRLARYAGDHLESGSAIGMVLSSSVWNPVPNIAISNGLRPGLGMMVKTLADELGPRGVRVIGVAPGVIRTPRVAGGNTAADHIPLQRLGEPEEFGRVAAFLMSPAASYMTGSVIPVDGGLVRSL</sequence>
<proteinExistence type="inferred from homology"/>
<comment type="similarity">
    <text evidence="1">Belongs to the short-chain dehydrogenases/reductases (SDR) family.</text>
</comment>
<dbReference type="InterPro" id="IPR057326">
    <property type="entry name" value="KR_dom"/>
</dbReference>
<dbReference type="SUPFAM" id="SSF51735">
    <property type="entry name" value="NAD(P)-binding Rossmann-fold domains"/>
    <property type="match status" value="1"/>
</dbReference>
<dbReference type="RefSeq" id="WP_236862854.1">
    <property type="nucleotide sequence ID" value="NZ_BAABAZ010000006.1"/>
</dbReference>
<name>A0ABP8ELT8_9MICO</name>
<dbReference type="InterPro" id="IPR036291">
    <property type="entry name" value="NAD(P)-bd_dom_sf"/>
</dbReference>
<evidence type="ECO:0000313" key="5">
    <source>
        <dbReference type="Proteomes" id="UP001501586"/>
    </source>
</evidence>
<evidence type="ECO:0000313" key="4">
    <source>
        <dbReference type="EMBL" id="GAA4284890.1"/>
    </source>
</evidence>
<keyword evidence="5" id="KW-1185">Reference proteome</keyword>
<protein>
    <submittedName>
        <fullName evidence="4">SDR family oxidoreductase</fullName>
    </submittedName>
</protein>